<dbReference type="GeneID" id="85316763"/>
<evidence type="ECO:0000313" key="3">
    <source>
        <dbReference type="Proteomes" id="UP001172101"/>
    </source>
</evidence>
<name>A0AA40EA99_9PEZI</name>
<comment type="caution">
    <text evidence="2">The sequence shown here is derived from an EMBL/GenBank/DDBJ whole genome shotgun (WGS) entry which is preliminary data.</text>
</comment>
<feature type="signal peptide" evidence="1">
    <location>
        <begin position="1"/>
        <end position="42"/>
    </location>
</feature>
<reference evidence="2" key="1">
    <citation type="submission" date="2023-06" db="EMBL/GenBank/DDBJ databases">
        <title>Genome-scale phylogeny and comparative genomics of the fungal order Sordariales.</title>
        <authorList>
            <consortium name="Lawrence Berkeley National Laboratory"/>
            <person name="Hensen N."/>
            <person name="Bonometti L."/>
            <person name="Westerberg I."/>
            <person name="Brannstrom I.O."/>
            <person name="Guillou S."/>
            <person name="Cros-Aarteil S."/>
            <person name="Calhoun S."/>
            <person name="Haridas S."/>
            <person name="Kuo A."/>
            <person name="Mondo S."/>
            <person name="Pangilinan J."/>
            <person name="Riley R."/>
            <person name="LaButti K."/>
            <person name="Andreopoulos B."/>
            <person name="Lipzen A."/>
            <person name="Chen C."/>
            <person name="Yanf M."/>
            <person name="Daum C."/>
            <person name="Ng V."/>
            <person name="Clum A."/>
            <person name="Steindorff A."/>
            <person name="Ohm R."/>
            <person name="Martin F."/>
            <person name="Silar P."/>
            <person name="Natvig D."/>
            <person name="Lalanne C."/>
            <person name="Gautier V."/>
            <person name="Ament-velasquez S.L."/>
            <person name="Kruys A."/>
            <person name="Hutchinson M.I."/>
            <person name="Powell A.J."/>
            <person name="Barry K."/>
            <person name="Miller A.N."/>
            <person name="Grigoriev I.V."/>
            <person name="Debuchy R."/>
            <person name="Gladieux P."/>
            <person name="Thoren M.H."/>
            <person name="Johannesson H."/>
        </authorList>
    </citation>
    <scope>NUCLEOTIDE SEQUENCE</scope>
    <source>
        <strain evidence="2">SMH2392-1A</strain>
    </source>
</reference>
<keyword evidence="3" id="KW-1185">Reference proteome</keyword>
<evidence type="ECO:0000256" key="1">
    <source>
        <dbReference type="SAM" id="SignalP"/>
    </source>
</evidence>
<protein>
    <recommendedName>
        <fullName evidence="4">Secreted protein</fullName>
    </recommendedName>
</protein>
<accession>A0AA40EA99</accession>
<dbReference type="EMBL" id="JAUIRO010000002">
    <property type="protein sequence ID" value="KAK0728103.1"/>
    <property type="molecule type" value="Genomic_DNA"/>
</dbReference>
<keyword evidence="1" id="KW-0732">Signal</keyword>
<dbReference type="Proteomes" id="UP001172101">
    <property type="component" value="Unassembled WGS sequence"/>
</dbReference>
<sequence>MAIVGAGARPAGVCSRHLHLSFSLSFSFFFLSFPFSVSSCDAVDDVPVSGPQGRLLVGCGFRCSVTLGYRLFALSSPLMCGFSSWRCGLPCELCSQCALRKVIRACS</sequence>
<feature type="chain" id="PRO_5041273176" description="Secreted protein" evidence="1">
    <location>
        <begin position="43"/>
        <end position="107"/>
    </location>
</feature>
<organism evidence="2 3">
    <name type="scientific">Lasiosphaeria miniovina</name>
    <dbReference type="NCBI Taxonomy" id="1954250"/>
    <lineage>
        <taxon>Eukaryota</taxon>
        <taxon>Fungi</taxon>
        <taxon>Dikarya</taxon>
        <taxon>Ascomycota</taxon>
        <taxon>Pezizomycotina</taxon>
        <taxon>Sordariomycetes</taxon>
        <taxon>Sordariomycetidae</taxon>
        <taxon>Sordariales</taxon>
        <taxon>Lasiosphaeriaceae</taxon>
        <taxon>Lasiosphaeria</taxon>
    </lineage>
</organism>
<evidence type="ECO:0000313" key="2">
    <source>
        <dbReference type="EMBL" id="KAK0728103.1"/>
    </source>
</evidence>
<dbReference type="AlphaFoldDB" id="A0AA40EA99"/>
<evidence type="ECO:0008006" key="4">
    <source>
        <dbReference type="Google" id="ProtNLM"/>
    </source>
</evidence>
<gene>
    <name evidence="2" type="ORF">B0T26DRAFT_158008</name>
</gene>
<proteinExistence type="predicted"/>
<dbReference type="RefSeq" id="XP_060300958.1">
    <property type="nucleotide sequence ID" value="XM_060433492.1"/>
</dbReference>